<dbReference type="EMBL" id="JXBC01000013">
    <property type="protein sequence ID" value="KIU05883.1"/>
    <property type="molecule type" value="Genomic_DNA"/>
</dbReference>
<sequence>MRLPFHLLTSSMFHTTMLKMVYPYHFIKQLKHQEYKA</sequence>
<organism evidence="1 2">
    <name type="scientific">Bacillus subtilis</name>
    <dbReference type="NCBI Taxonomy" id="1423"/>
    <lineage>
        <taxon>Bacteria</taxon>
        <taxon>Bacillati</taxon>
        <taxon>Bacillota</taxon>
        <taxon>Bacilli</taxon>
        <taxon>Bacillales</taxon>
        <taxon>Bacillaceae</taxon>
        <taxon>Bacillus</taxon>
    </lineage>
</organism>
<dbReference type="AlphaFoldDB" id="A0A0D1IAB1"/>
<gene>
    <name evidence="1" type="ORF">SC09_contig4orf00812</name>
</gene>
<evidence type="ECO:0000313" key="2">
    <source>
        <dbReference type="Proteomes" id="UP000032247"/>
    </source>
</evidence>
<dbReference type="Proteomes" id="UP000032247">
    <property type="component" value="Unassembled WGS sequence"/>
</dbReference>
<proteinExistence type="predicted"/>
<reference evidence="1 2" key="1">
    <citation type="submission" date="2014-12" db="EMBL/GenBank/DDBJ databases">
        <title>Comparative genome analysis of Bacillus coagulans HM-08, Clostridium butyricum HM-68, Bacillus subtilis HM-66 and Bacillus licheniformis BL-09.</title>
        <authorList>
            <person name="Zhang H."/>
        </authorList>
    </citation>
    <scope>NUCLEOTIDE SEQUENCE [LARGE SCALE GENOMIC DNA]</scope>
    <source>
        <strain evidence="1 2">HM-66</strain>
    </source>
</reference>
<accession>A0A0D1IAB1</accession>
<evidence type="ECO:0000313" key="1">
    <source>
        <dbReference type="EMBL" id="KIU05883.1"/>
    </source>
</evidence>
<comment type="caution">
    <text evidence="1">The sequence shown here is derived from an EMBL/GenBank/DDBJ whole genome shotgun (WGS) entry which is preliminary data.</text>
</comment>
<name>A0A0D1IAB1_BACIU</name>
<protein>
    <submittedName>
        <fullName evidence="1">Uncharacterized protein</fullName>
    </submittedName>
</protein>